<comment type="pathway">
    <text evidence="2 11">Amino-acid biosynthesis; L-histidine biosynthesis; L-histidine from 5-phospho-alpha-D-ribose 1-diphosphate: step 7/9.</text>
</comment>
<dbReference type="InterPro" id="IPR005861">
    <property type="entry name" value="HisP_aminotrans"/>
</dbReference>
<dbReference type="Gene3D" id="3.90.1150.10">
    <property type="entry name" value="Aspartate Aminotransferase, domain 1"/>
    <property type="match status" value="1"/>
</dbReference>
<dbReference type="InterPro" id="IPR015424">
    <property type="entry name" value="PyrdxlP-dep_Trfase"/>
</dbReference>
<evidence type="ECO:0000256" key="3">
    <source>
        <dbReference type="ARBA" id="ARBA00007970"/>
    </source>
</evidence>
<dbReference type="InterPro" id="IPR001917">
    <property type="entry name" value="Aminotrans_II_pyridoxalP_BS"/>
</dbReference>
<evidence type="ECO:0000313" key="14">
    <source>
        <dbReference type="Proteomes" id="UP000054761"/>
    </source>
</evidence>
<dbReference type="OrthoDB" id="9813612at2"/>
<keyword evidence="8 11" id="KW-0663">Pyridoxal phosphate</keyword>
<comment type="subunit">
    <text evidence="4 11">Homodimer.</text>
</comment>
<sequence length="349" mass="39395">MSIIDLIRSDLKAIKPYVPEEVKNCRLHANELPWTPVPFNQICLNRYPETGEQKGLQANLADMFQVNPEQMLLTRGSDDAIDLIFRLFLQAGVDSVMQCPPTFSMYAFYARLQRVKLINCPLYEKEDFRLSIDRLLSAWQPDCKLIMLCRPNNPTGSMVELTSIVALCKQMSGQAIVVVDEAYIDFAEAPSASGLLSSCENLIVLRTLSKAYGLAGLRLGAIIAQAEVIEVLKSIMPPYTLSTVVVDLAKRALADKGWFQKKIRLIIEERARLMRQFAQCVWISKVYSSHANFILVASEHAASLKEWFAKQGIAVRHFSEDALHNMLRITVGDERENQHLLSCLRSFRG</sequence>
<dbReference type="Proteomes" id="UP000054761">
    <property type="component" value="Unassembled WGS sequence"/>
</dbReference>
<dbReference type="RefSeq" id="WP_058501121.1">
    <property type="nucleotide sequence ID" value="NZ_CAAAJA010000035.1"/>
</dbReference>
<gene>
    <name evidence="11 13" type="primary">hisC</name>
    <name evidence="13" type="ORF">Lisr_0744</name>
</gene>
<dbReference type="InterPro" id="IPR015421">
    <property type="entry name" value="PyrdxlP-dep_Trfase_major"/>
</dbReference>
<dbReference type="InterPro" id="IPR015422">
    <property type="entry name" value="PyrdxlP-dep_Trfase_small"/>
</dbReference>
<dbReference type="Gene3D" id="3.40.640.10">
    <property type="entry name" value="Type I PLP-dependent aspartate aminotransferase-like (Major domain)"/>
    <property type="match status" value="1"/>
</dbReference>
<evidence type="ECO:0000256" key="6">
    <source>
        <dbReference type="ARBA" id="ARBA00022605"/>
    </source>
</evidence>
<reference evidence="13 14" key="1">
    <citation type="submission" date="2015-11" db="EMBL/GenBank/DDBJ databases">
        <title>Genomic analysis of 38 Legionella species identifies large and diverse effector repertoires.</title>
        <authorList>
            <person name="Burstein D."/>
            <person name="Amaro F."/>
            <person name="Zusman T."/>
            <person name="Lifshitz Z."/>
            <person name="Cohen O."/>
            <person name="Gilbert J.A."/>
            <person name="Pupko T."/>
            <person name="Shuman H.A."/>
            <person name="Segal G."/>
        </authorList>
    </citation>
    <scope>NUCLEOTIDE SEQUENCE [LARGE SCALE GENOMIC DNA]</scope>
    <source>
        <strain evidence="13 14">Bercovier 4</strain>
    </source>
</reference>
<evidence type="ECO:0000313" key="13">
    <source>
        <dbReference type="EMBL" id="KTD30482.1"/>
    </source>
</evidence>
<dbReference type="STRING" id="454.Lisr_0744"/>
<dbReference type="UniPathway" id="UPA00031">
    <property type="reaction ID" value="UER00012"/>
</dbReference>
<dbReference type="PROSITE" id="PS00599">
    <property type="entry name" value="AA_TRANSFER_CLASS_2"/>
    <property type="match status" value="1"/>
</dbReference>
<keyword evidence="5 11" id="KW-0032">Aminotransferase</keyword>
<evidence type="ECO:0000256" key="9">
    <source>
        <dbReference type="ARBA" id="ARBA00023102"/>
    </source>
</evidence>
<evidence type="ECO:0000256" key="11">
    <source>
        <dbReference type="HAMAP-Rule" id="MF_01023"/>
    </source>
</evidence>
<dbReference type="GO" id="GO:0000105">
    <property type="term" value="P:L-histidine biosynthetic process"/>
    <property type="evidence" value="ECO:0007669"/>
    <property type="project" value="UniProtKB-UniRule"/>
</dbReference>
<comment type="catalytic activity">
    <reaction evidence="10 11">
        <text>L-histidinol phosphate + 2-oxoglutarate = 3-(imidazol-4-yl)-2-oxopropyl phosphate + L-glutamate</text>
        <dbReference type="Rhea" id="RHEA:23744"/>
        <dbReference type="ChEBI" id="CHEBI:16810"/>
        <dbReference type="ChEBI" id="CHEBI:29985"/>
        <dbReference type="ChEBI" id="CHEBI:57766"/>
        <dbReference type="ChEBI" id="CHEBI:57980"/>
        <dbReference type="EC" id="2.6.1.9"/>
    </reaction>
</comment>
<keyword evidence="14" id="KW-1185">Reference proteome</keyword>
<dbReference type="EMBL" id="LNYH01000032">
    <property type="protein sequence ID" value="KTD30482.1"/>
    <property type="molecule type" value="Genomic_DNA"/>
</dbReference>
<dbReference type="NCBIfam" id="TIGR01141">
    <property type="entry name" value="hisC"/>
    <property type="match status" value="1"/>
</dbReference>
<dbReference type="PANTHER" id="PTHR42885:SF2">
    <property type="entry name" value="HISTIDINOL-PHOSPHATE AMINOTRANSFERASE"/>
    <property type="match status" value="1"/>
</dbReference>
<feature type="modified residue" description="N6-(pyridoxal phosphate)lysine" evidence="11">
    <location>
        <position position="210"/>
    </location>
</feature>
<evidence type="ECO:0000256" key="1">
    <source>
        <dbReference type="ARBA" id="ARBA00001933"/>
    </source>
</evidence>
<keyword evidence="6 11" id="KW-0028">Amino-acid biosynthesis</keyword>
<evidence type="ECO:0000259" key="12">
    <source>
        <dbReference type="Pfam" id="PF00155"/>
    </source>
</evidence>
<keyword evidence="9 11" id="KW-0368">Histidine biosynthesis</keyword>
<evidence type="ECO:0000256" key="7">
    <source>
        <dbReference type="ARBA" id="ARBA00022679"/>
    </source>
</evidence>
<dbReference type="SUPFAM" id="SSF53383">
    <property type="entry name" value="PLP-dependent transferases"/>
    <property type="match status" value="1"/>
</dbReference>
<dbReference type="PANTHER" id="PTHR42885">
    <property type="entry name" value="HISTIDINOL-PHOSPHATE AMINOTRANSFERASE-RELATED"/>
    <property type="match status" value="1"/>
</dbReference>
<comment type="cofactor">
    <cofactor evidence="1 11">
        <name>pyridoxal 5'-phosphate</name>
        <dbReference type="ChEBI" id="CHEBI:597326"/>
    </cofactor>
</comment>
<evidence type="ECO:0000256" key="10">
    <source>
        <dbReference type="ARBA" id="ARBA00047481"/>
    </source>
</evidence>
<keyword evidence="7 11" id="KW-0808">Transferase</keyword>
<comment type="similarity">
    <text evidence="3 11">Belongs to the class-II pyridoxal-phosphate-dependent aminotransferase family. Histidinol-phosphate aminotransferase subfamily.</text>
</comment>
<accession>A0A0W0WDS8</accession>
<feature type="domain" description="Aminotransferase class I/classII large" evidence="12">
    <location>
        <begin position="44"/>
        <end position="342"/>
    </location>
</feature>
<dbReference type="AlphaFoldDB" id="A0A0W0WDS8"/>
<dbReference type="GO" id="GO:0004400">
    <property type="term" value="F:histidinol-phosphate transaminase activity"/>
    <property type="evidence" value="ECO:0007669"/>
    <property type="project" value="UniProtKB-UniRule"/>
</dbReference>
<dbReference type="InterPro" id="IPR004839">
    <property type="entry name" value="Aminotransferase_I/II_large"/>
</dbReference>
<dbReference type="PATRIC" id="fig|454.4.peg.801"/>
<protein>
    <recommendedName>
        <fullName evidence="11">Histidinol-phosphate aminotransferase</fullName>
        <ecNumber evidence="11">2.6.1.9</ecNumber>
    </recommendedName>
    <alternativeName>
        <fullName evidence="11">Imidazole acetol-phosphate transaminase</fullName>
    </alternativeName>
</protein>
<organism evidence="13 14">
    <name type="scientific">Legionella israelensis</name>
    <dbReference type="NCBI Taxonomy" id="454"/>
    <lineage>
        <taxon>Bacteria</taxon>
        <taxon>Pseudomonadati</taxon>
        <taxon>Pseudomonadota</taxon>
        <taxon>Gammaproteobacteria</taxon>
        <taxon>Legionellales</taxon>
        <taxon>Legionellaceae</taxon>
        <taxon>Legionella</taxon>
    </lineage>
</organism>
<evidence type="ECO:0000256" key="4">
    <source>
        <dbReference type="ARBA" id="ARBA00011738"/>
    </source>
</evidence>
<dbReference type="EC" id="2.6.1.9" evidence="11"/>
<dbReference type="GO" id="GO:0030170">
    <property type="term" value="F:pyridoxal phosphate binding"/>
    <property type="evidence" value="ECO:0007669"/>
    <property type="project" value="InterPro"/>
</dbReference>
<proteinExistence type="inferred from homology"/>
<evidence type="ECO:0000256" key="8">
    <source>
        <dbReference type="ARBA" id="ARBA00022898"/>
    </source>
</evidence>
<evidence type="ECO:0000256" key="5">
    <source>
        <dbReference type="ARBA" id="ARBA00022576"/>
    </source>
</evidence>
<dbReference type="Pfam" id="PF00155">
    <property type="entry name" value="Aminotran_1_2"/>
    <property type="match status" value="1"/>
</dbReference>
<dbReference type="HAMAP" id="MF_01023">
    <property type="entry name" value="HisC_aminotrans_2"/>
    <property type="match status" value="1"/>
</dbReference>
<dbReference type="CDD" id="cd00609">
    <property type="entry name" value="AAT_like"/>
    <property type="match status" value="1"/>
</dbReference>
<evidence type="ECO:0000256" key="2">
    <source>
        <dbReference type="ARBA" id="ARBA00005011"/>
    </source>
</evidence>
<comment type="caution">
    <text evidence="13">The sequence shown here is derived from an EMBL/GenBank/DDBJ whole genome shotgun (WGS) entry which is preliminary data.</text>
</comment>
<name>A0A0W0WDS8_9GAMM</name>